<evidence type="ECO:0000256" key="1">
    <source>
        <dbReference type="ARBA" id="ARBA00006439"/>
    </source>
</evidence>
<dbReference type="Gene3D" id="3.30.559.30">
    <property type="entry name" value="Nonribosomal peptide synthetase, condensation domain"/>
    <property type="match status" value="1"/>
</dbReference>
<accession>A0A0B7FVG4</accession>
<comment type="similarity">
    <text evidence="1">Belongs to the trichothecene O-acetyltransferase family.</text>
</comment>
<dbReference type="InterPro" id="IPR009992">
    <property type="entry name" value="Tri3/Sat12/Sat16/Mac1"/>
</dbReference>
<reference evidence="3 4" key="1">
    <citation type="submission" date="2014-11" db="EMBL/GenBank/DDBJ databases">
        <authorList>
            <person name="Wibberg Daniel"/>
        </authorList>
    </citation>
    <scope>NUCLEOTIDE SEQUENCE [LARGE SCALE GENOMIC DNA]</scope>
    <source>
        <strain evidence="3">Rhizoctonia solani AG1-IB 7/3/14</strain>
    </source>
</reference>
<dbReference type="Gene3D" id="3.30.559.10">
    <property type="entry name" value="Chloramphenicol acetyltransferase-like domain"/>
    <property type="match status" value="1"/>
</dbReference>
<dbReference type="Pfam" id="PF07428">
    <property type="entry name" value="Tri3"/>
    <property type="match status" value="1"/>
</dbReference>
<evidence type="ECO:0000313" key="3">
    <source>
        <dbReference type="EMBL" id="CEL61680.1"/>
    </source>
</evidence>
<dbReference type="InterPro" id="IPR023213">
    <property type="entry name" value="CAT-like_dom_sf"/>
</dbReference>
<dbReference type="AlphaFoldDB" id="A0A0B7FVG4"/>
<proteinExistence type="inferred from homology"/>
<evidence type="ECO:0000256" key="2">
    <source>
        <dbReference type="ARBA" id="ARBA00022679"/>
    </source>
</evidence>
<dbReference type="PANTHER" id="PTHR42034:SF1">
    <property type="entry name" value="CONDENSATION DOMAIN-CONTAINING PROTEIN"/>
    <property type="match status" value="1"/>
</dbReference>
<dbReference type="PANTHER" id="PTHR42034">
    <property type="entry name" value="CHROMOSOME 7, WHOLE GENOME SHOTGUN SEQUENCE-RELATED"/>
    <property type="match status" value="1"/>
</dbReference>
<organism evidence="3 4">
    <name type="scientific">Thanatephorus cucumeris (strain AG1-IB / isolate 7/3/14)</name>
    <name type="common">Lettuce bottom rot fungus</name>
    <name type="synonym">Rhizoctonia solani</name>
    <dbReference type="NCBI Taxonomy" id="1108050"/>
    <lineage>
        <taxon>Eukaryota</taxon>
        <taxon>Fungi</taxon>
        <taxon>Dikarya</taxon>
        <taxon>Basidiomycota</taxon>
        <taxon>Agaricomycotina</taxon>
        <taxon>Agaricomycetes</taxon>
        <taxon>Cantharellales</taxon>
        <taxon>Ceratobasidiaceae</taxon>
        <taxon>Rhizoctonia</taxon>
        <taxon>Rhizoctonia solani AG-1</taxon>
    </lineage>
</organism>
<name>A0A0B7FVG4_THACB</name>
<evidence type="ECO:0000313" key="4">
    <source>
        <dbReference type="Proteomes" id="UP000059188"/>
    </source>
</evidence>
<gene>
    <name evidence="3" type="ORF">RSOLAG1IB_04430</name>
</gene>
<dbReference type="GO" id="GO:0043386">
    <property type="term" value="P:mycotoxin biosynthetic process"/>
    <property type="evidence" value="ECO:0007669"/>
    <property type="project" value="InterPro"/>
</dbReference>
<dbReference type="EMBL" id="LN679105">
    <property type="protein sequence ID" value="CEL61680.1"/>
    <property type="molecule type" value="Genomic_DNA"/>
</dbReference>
<sequence>MKHPALEDCHWQKRTDDNGTVIYTRPMVAGEHTLDQVHQLIHGHDQFAFGATFRSNLSLETIHERLLGALVRLRYYSPLVAARPQAGIHDDELRSWVYAPLPDHNAAVAWARKTVVIKAPTKQLPDVETHICDILSRPLPANEIFEVHLIGPYQDGQFTLMTYKSHALAEGQAAIDLLATLFDWILNPTIGEDLAWGQEWRNLLPGTVVTLGRENEEWDLDSSETSIEIMRKHGVDKPAHALRPQRESITDLGKIIRIHRQLDEATTSLLVQAARSEGISITHLFEAAHAITTYTIAPLSPDELADSHIRYYPSIVSTRHHRKAPYDKRELVGNVNTAFTQIIPAKVHCDKATVRDRVLAVAKEIKNNYRAFMSNPHHPLMEATLVKLHPFRGPLGVDINANTGEIIGLGVIDNKLPLIWRSSDDQDTIRINDVHLGLRQCNKRPMVHLWTLEGKLRLQLQASDVWDESYLGRFLDEMIKSALSIC</sequence>
<dbReference type="Proteomes" id="UP000059188">
    <property type="component" value="Unassembled WGS sequence"/>
</dbReference>
<keyword evidence="2" id="KW-0808">Transferase</keyword>
<protein>
    <submittedName>
        <fullName evidence="3">Uncharacterized protein</fullName>
    </submittedName>
</protein>
<dbReference type="OrthoDB" id="2548233at2759"/>
<keyword evidence="4" id="KW-1185">Reference proteome</keyword>
<dbReference type="GO" id="GO:0016407">
    <property type="term" value="F:acetyltransferase activity"/>
    <property type="evidence" value="ECO:0007669"/>
    <property type="project" value="InterPro"/>
</dbReference>